<dbReference type="InterPro" id="IPR025066">
    <property type="entry name" value="CCDC174-like"/>
</dbReference>
<sequence>MHMMAHKLKHHIEVSSVALVDLKAEISRRQIELKQKAQKLPEGCTVIKNTPTDPNTPKRSIWKRPAKEVPTVRDIETTPCEAEQTSEQWERSRRALEAKAKLYEALKAAAMSGTHSYSKSRIVSGDLDDGPLVDFEQKAHEEIKLCKSPSPVRSCSDSESESIDNPEEYEANESDEEWENYVDEHGIKRTCMRKDHPYNSETEPPPRPDGPLTYAHLREGEIRDHGVGFYAFSEDAKEREAQMARLKELHRATEEGRARAQVIRAKRDARMGQRLARLRARKGLPDVATAAAQCLGENTAPPTPLPVSADAQSDLRLGSDDLDVASMLRRLRDEAELRASLSNPEPVLPSTSTTNTLDIPVNLAEVMTSQTAAFKGPTGRSREWDRGKSMMSAQHYIQSERERRNIEFAPPSFY</sequence>
<dbReference type="AlphaFoldDB" id="A0A4E0RZE5"/>
<dbReference type="Pfam" id="PF13300">
    <property type="entry name" value="DUF4078"/>
    <property type="match status" value="1"/>
</dbReference>
<accession>A0A4E0RZE5</accession>
<feature type="region of interest" description="Disordered" evidence="2">
    <location>
        <begin position="147"/>
        <end position="177"/>
    </location>
</feature>
<keyword evidence="1" id="KW-0175">Coiled coil</keyword>
<dbReference type="EMBL" id="JXXN02002757">
    <property type="protein sequence ID" value="THD22450.1"/>
    <property type="molecule type" value="Genomic_DNA"/>
</dbReference>
<evidence type="ECO:0000256" key="1">
    <source>
        <dbReference type="ARBA" id="ARBA00023054"/>
    </source>
</evidence>
<dbReference type="Proteomes" id="UP000230066">
    <property type="component" value="Unassembled WGS sequence"/>
</dbReference>
<protein>
    <submittedName>
        <fullName evidence="3">Coiled-coil domain-containing protein</fullName>
    </submittedName>
</protein>
<evidence type="ECO:0000313" key="3">
    <source>
        <dbReference type="EMBL" id="THD22450.1"/>
    </source>
</evidence>
<organism evidence="3 4">
    <name type="scientific">Fasciola hepatica</name>
    <name type="common">Liver fluke</name>
    <dbReference type="NCBI Taxonomy" id="6192"/>
    <lineage>
        <taxon>Eukaryota</taxon>
        <taxon>Metazoa</taxon>
        <taxon>Spiralia</taxon>
        <taxon>Lophotrochozoa</taxon>
        <taxon>Platyhelminthes</taxon>
        <taxon>Trematoda</taxon>
        <taxon>Digenea</taxon>
        <taxon>Plagiorchiida</taxon>
        <taxon>Echinostomata</taxon>
        <taxon>Echinostomatoidea</taxon>
        <taxon>Fasciolidae</taxon>
        <taxon>Fasciola</taxon>
    </lineage>
</organism>
<evidence type="ECO:0000313" key="4">
    <source>
        <dbReference type="Proteomes" id="UP000230066"/>
    </source>
</evidence>
<dbReference type="PANTHER" id="PTHR15885">
    <property type="entry name" value="COILED-COIL DOMAIN-CONTAINING PROTEIN 174"/>
    <property type="match status" value="1"/>
</dbReference>
<keyword evidence="4" id="KW-1185">Reference proteome</keyword>
<proteinExistence type="predicted"/>
<name>A0A4E0RZE5_FASHE</name>
<evidence type="ECO:0000256" key="2">
    <source>
        <dbReference type="SAM" id="MobiDB-lite"/>
    </source>
</evidence>
<feature type="compositionally biased region" description="Acidic residues" evidence="2">
    <location>
        <begin position="158"/>
        <end position="177"/>
    </location>
</feature>
<comment type="caution">
    <text evidence="3">The sequence shown here is derived from an EMBL/GenBank/DDBJ whole genome shotgun (WGS) entry which is preliminary data.</text>
</comment>
<dbReference type="PANTHER" id="PTHR15885:SF1">
    <property type="entry name" value="COILED-COIL DOMAIN-CONTAINING PROTEIN 174"/>
    <property type="match status" value="1"/>
</dbReference>
<gene>
    <name evidence="3" type="ORF">D915_006785</name>
</gene>
<reference evidence="3" key="1">
    <citation type="submission" date="2019-03" db="EMBL/GenBank/DDBJ databases">
        <title>Improved annotation for the trematode Fasciola hepatica.</title>
        <authorList>
            <person name="Choi Y.-J."/>
            <person name="Martin J."/>
            <person name="Mitreva M."/>
        </authorList>
    </citation>
    <scope>NUCLEOTIDE SEQUENCE [LARGE SCALE GENOMIC DNA]</scope>
</reference>
<dbReference type="GO" id="GO:0005634">
    <property type="term" value="C:nucleus"/>
    <property type="evidence" value="ECO:0007669"/>
    <property type="project" value="TreeGrafter"/>
</dbReference>